<proteinExistence type="predicted"/>
<name>A0A158RBK9_THECL</name>
<protein>
    <submittedName>
        <fullName evidence="4">Set apart in position or space protein</fullName>
    </submittedName>
</protein>
<evidence type="ECO:0000313" key="2">
    <source>
        <dbReference type="EMBL" id="VDN02101.1"/>
    </source>
</evidence>
<feature type="region of interest" description="Disordered" evidence="1">
    <location>
        <begin position="1"/>
        <end position="24"/>
    </location>
</feature>
<accession>A0A158RBK9</accession>
<organism evidence="4">
    <name type="scientific">Thelazia callipaeda</name>
    <name type="common">Oriental eyeworm</name>
    <name type="synonym">Parasitic nematode</name>
    <dbReference type="NCBI Taxonomy" id="103827"/>
    <lineage>
        <taxon>Eukaryota</taxon>
        <taxon>Metazoa</taxon>
        <taxon>Ecdysozoa</taxon>
        <taxon>Nematoda</taxon>
        <taxon>Chromadorea</taxon>
        <taxon>Rhabditida</taxon>
        <taxon>Spirurina</taxon>
        <taxon>Spiruromorpha</taxon>
        <taxon>Thelazioidea</taxon>
        <taxon>Thelaziidae</taxon>
        <taxon>Thelazia</taxon>
    </lineage>
</organism>
<dbReference type="EMBL" id="UYYF01004310">
    <property type="protein sequence ID" value="VDN02101.1"/>
    <property type="molecule type" value="Genomic_DNA"/>
</dbReference>
<evidence type="ECO:0000313" key="3">
    <source>
        <dbReference type="Proteomes" id="UP000276776"/>
    </source>
</evidence>
<dbReference type="AlphaFoldDB" id="A0A158RBK9"/>
<dbReference type="Proteomes" id="UP000276776">
    <property type="component" value="Unassembled WGS sequence"/>
</dbReference>
<reference evidence="2 3" key="2">
    <citation type="submission" date="2018-11" db="EMBL/GenBank/DDBJ databases">
        <authorList>
            <consortium name="Pathogen Informatics"/>
        </authorList>
    </citation>
    <scope>NUCLEOTIDE SEQUENCE [LARGE SCALE GENOMIC DNA]</scope>
</reference>
<evidence type="ECO:0000256" key="1">
    <source>
        <dbReference type="SAM" id="MobiDB-lite"/>
    </source>
</evidence>
<evidence type="ECO:0000313" key="4">
    <source>
        <dbReference type="WBParaSite" id="TCLT_0000493001-mRNA-1"/>
    </source>
</evidence>
<dbReference type="WBParaSite" id="TCLT_0000493001-mRNA-1">
    <property type="protein sequence ID" value="TCLT_0000493001-mRNA-1"/>
    <property type="gene ID" value="TCLT_0000493001"/>
</dbReference>
<keyword evidence="3" id="KW-1185">Reference proteome</keyword>
<reference evidence="4" key="1">
    <citation type="submission" date="2016-04" db="UniProtKB">
        <authorList>
            <consortium name="WormBaseParasite"/>
        </authorList>
    </citation>
    <scope>IDENTIFICATION</scope>
</reference>
<gene>
    <name evidence="2" type="ORF">TCLT_LOCUS4919</name>
</gene>
<feature type="compositionally biased region" description="Low complexity" evidence="1">
    <location>
        <begin position="1"/>
        <end position="15"/>
    </location>
</feature>
<sequence length="128" mass="14203">MGLDVSSKSKTLDMSSSEDDSTGLLHSHNVVTDEIGALAAISPKAKLGKKVFYLRNLKATGLDGVHQEESPYIPIYNKVDLPEWEGTGLIILKKDYLPDSKCLNKGDSNKKDWYTKTVLQFIGKFWIG</sequence>